<name>A0A1H4LX94_9HYPH</name>
<evidence type="ECO:0000259" key="2">
    <source>
        <dbReference type="PROSITE" id="PS50887"/>
    </source>
</evidence>
<evidence type="ECO:0000313" key="4">
    <source>
        <dbReference type="Proteomes" id="UP000199064"/>
    </source>
</evidence>
<feature type="domain" description="GGDEF" evidence="2">
    <location>
        <begin position="118"/>
        <end position="252"/>
    </location>
</feature>
<keyword evidence="1" id="KW-0812">Transmembrane</keyword>
<dbReference type="InterPro" id="IPR029787">
    <property type="entry name" value="Nucleotide_cyclase"/>
</dbReference>
<dbReference type="CDD" id="cd01949">
    <property type="entry name" value="GGDEF"/>
    <property type="match status" value="1"/>
</dbReference>
<keyword evidence="1" id="KW-0472">Membrane</keyword>
<dbReference type="Pfam" id="PF00990">
    <property type="entry name" value="GGDEF"/>
    <property type="match status" value="1"/>
</dbReference>
<dbReference type="Proteomes" id="UP000199064">
    <property type="component" value="Unassembled WGS sequence"/>
</dbReference>
<dbReference type="InterPro" id="IPR043128">
    <property type="entry name" value="Rev_trsase/Diguanyl_cyclase"/>
</dbReference>
<dbReference type="InterPro" id="IPR050706">
    <property type="entry name" value="Cyclic-di-GMP_PDE-like"/>
</dbReference>
<protein>
    <submittedName>
        <fullName evidence="3">Diguanylate cyclase (GGDEF) domain-containing protein</fullName>
    </submittedName>
</protein>
<dbReference type="InterPro" id="IPR000160">
    <property type="entry name" value="GGDEF_dom"/>
</dbReference>
<reference evidence="4" key="1">
    <citation type="submission" date="2016-10" db="EMBL/GenBank/DDBJ databases">
        <authorList>
            <person name="Varghese N."/>
            <person name="Submissions S."/>
        </authorList>
    </citation>
    <scope>NUCLEOTIDE SEQUENCE [LARGE SCALE GENOMIC DNA]</scope>
    <source>
        <strain evidence="4">ES.061</strain>
    </source>
</reference>
<feature type="transmembrane region" description="Helical" evidence="1">
    <location>
        <begin position="50"/>
        <end position="69"/>
    </location>
</feature>
<evidence type="ECO:0000256" key="1">
    <source>
        <dbReference type="SAM" id="Phobius"/>
    </source>
</evidence>
<sequence>MDKSLLQRKPRWTWLIAFTLLGTLAAVGLSFLVHYLLFFGDDINPYQRSLVAALVLPILIAAPLLAYIGQASEQLRRVKRERNFSAAHDPSTEVFNGDMFTTLVERRRSATVSEAGRTFGALLIVEAENTRDISIDYGFNWGEESMRQIASVIRANVRRSDVVGRLSSHEFGVFLPGATVEQARDVGERIRNAVAKAPFTAQGETVELSLDIGGVIFEDQIEFRGLMRIASEQLDKARQGEAGGFRLSALNALETEENGQSRE</sequence>
<proteinExistence type="predicted"/>
<dbReference type="PANTHER" id="PTHR33121:SF71">
    <property type="entry name" value="OXYGEN SENSOR PROTEIN DOSP"/>
    <property type="match status" value="1"/>
</dbReference>
<keyword evidence="4" id="KW-1185">Reference proteome</keyword>
<dbReference type="NCBIfam" id="TIGR00254">
    <property type="entry name" value="GGDEF"/>
    <property type="match status" value="1"/>
</dbReference>
<accession>A0A1H4LX94</accession>
<keyword evidence="1" id="KW-1133">Transmembrane helix</keyword>
<dbReference type="PANTHER" id="PTHR33121">
    <property type="entry name" value="CYCLIC DI-GMP PHOSPHODIESTERASE PDEF"/>
    <property type="match status" value="1"/>
</dbReference>
<gene>
    <name evidence="3" type="ORF">SAMN05216452_3025</name>
</gene>
<dbReference type="AlphaFoldDB" id="A0A1H4LX94"/>
<dbReference type="SMART" id="SM00267">
    <property type="entry name" value="GGDEF"/>
    <property type="match status" value="1"/>
</dbReference>
<feature type="transmembrane region" description="Helical" evidence="1">
    <location>
        <begin position="12"/>
        <end position="38"/>
    </location>
</feature>
<dbReference type="EMBL" id="FNSL01000001">
    <property type="protein sequence ID" value="SEB74895.1"/>
    <property type="molecule type" value="Genomic_DNA"/>
</dbReference>
<dbReference type="PROSITE" id="PS50887">
    <property type="entry name" value="GGDEF"/>
    <property type="match status" value="1"/>
</dbReference>
<dbReference type="RefSeq" id="WP_007009478.1">
    <property type="nucleotide sequence ID" value="NZ_FNSL01000001.1"/>
</dbReference>
<evidence type="ECO:0000313" key="3">
    <source>
        <dbReference type="EMBL" id="SEB74895.1"/>
    </source>
</evidence>
<organism evidence="3 4">
    <name type="scientific">Nitratireductor aquibiodomus</name>
    <dbReference type="NCBI Taxonomy" id="204799"/>
    <lineage>
        <taxon>Bacteria</taxon>
        <taxon>Pseudomonadati</taxon>
        <taxon>Pseudomonadota</taxon>
        <taxon>Alphaproteobacteria</taxon>
        <taxon>Hyphomicrobiales</taxon>
        <taxon>Phyllobacteriaceae</taxon>
        <taxon>Nitratireductor</taxon>
    </lineage>
</organism>
<dbReference type="Gene3D" id="3.30.70.270">
    <property type="match status" value="1"/>
</dbReference>
<dbReference type="SUPFAM" id="SSF55073">
    <property type="entry name" value="Nucleotide cyclase"/>
    <property type="match status" value="1"/>
</dbReference>
<dbReference type="GO" id="GO:0071111">
    <property type="term" value="F:cyclic-guanylate-specific phosphodiesterase activity"/>
    <property type="evidence" value="ECO:0007669"/>
    <property type="project" value="InterPro"/>
</dbReference>